<proteinExistence type="predicted"/>
<dbReference type="GO" id="GO:0030246">
    <property type="term" value="F:carbohydrate binding"/>
    <property type="evidence" value="ECO:0007669"/>
    <property type="project" value="UniProtKB-KW"/>
</dbReference>
<feature type="domain" description="Ricin B lectin" evidence="1">
    <location>
        <begin position="7"/>
        <end position="150"/>
    </location>
</feature>
<dbReference type="STRING" id="1122934.SAMN02745691_01455"/>
<feature type="non-terminal residue" evidence="2">
    <location>
        <position position="1"/>
    </location>
</feature>
<accession>A0A1M6H5C4</accession>
<gene>
    <name evidence="2" type="ORF">SAMN02745691_01455</name>
</gene>
<sequence>NWQNDRSGTYYIMSKNSGLVMDIYGGGTDIGTNIIQWGLHGGLNQQWKFESLGNGYYKITSVLNPAYSMDVYGGGTSIGTKVIQWPYYGGTNQQWKIIEYADGSISLMSRLAVENSTRYVLDVYGGGTVEGVNVIQWSGNGGNNQKWYLNRVE</sequence>
<dbReference type="OrthoDB" id="9801455at2"/>
<name>A0A1M6H5C4_9FIRM</name>
<evidence type="ECO:0000313" key="3">
    <source>
        <dbReference type="Proteomes" id="UP000184342"/>
    </source>
</evidence>
<dbReference type="InterPro" id="IPR000772">
    <property type="entry name" value="Ricin_B_lectin"/>
</dbReference>
<dbReference type="InterPro" id="IPR035992">
    <property type="entry name" value="Ricin_B-like_lectins"/>
</dbReference>
<dbReference type="AlphaFoldDB" id="A0A1M6H5C4"/>
<reference evidence="2 3" key="1">
    <citation type="submission" date="2016-11" db="EMBL/GenBank/DDBJ databases">
        <authorList>
            <person name="Jaros S."/>
            <person name="Januszkiewicz K."/>
            <person name="Wedrychowicz H."/>
        </authorList>
    </citation>
    <scope>NUCLEOTIDE SEQUENCE [LARGE SCALE GENOMIC DNA]</scope>
    <source>
        <strain evidence="2 3">DSM 15970</strain>
    </source>
</reference>
<dbReference type="SMART" id="SM00458">
    <property type="entry name" value="RICIN"/>
    <property type="match status" value="1"/>
</dbReference>
<dbReference type="PROSITE" id="PS50231">
    <property type="entry name" value="RICIN_B_LECTIN"/>
    <property type="match status" value="1"/>
</dbReference>
<evidence type="ECO:0000259" key="1">
    <source>
        <dbReference type="SMART" id="SM00458"/>
    </source>
</evidence>
<dbReference type="CDD" id="cd00161">
    <property type="entry name" value="beta-trefoil_Ricin-like"/>
    <property type="match status" value="1"/>
</dbReference>
<organism evidence="2 3">
    <name type="scientific">Parasporobacterium paucivorans DSM 15970</name>
    <dbReference type="NCBI Taxonomy" id="1122934"/>
    <lineage>
        <taxon>Bacteria</taxon>
        <taxon>Bacillati</taxon>
        <taxon>Bacillota</taxon>
        <taxon>Clostridia</taxon>
        <taxon>Lachnospirales</taxon>
        <taxon>Lachnospiraceae</taxon>
        <taxon>Parasporobacterium</taxon>
    </lineage>
</organism>
<protein>
    <submittedName>
        <fullName evidence="2">Ricin-type beta-trefoil lectin domain-like</fullName>
    </submittedName>
</protein>
<dbReference type="SUPFAM" id="SSF50370">
    <property type="entry name" value="Ricin B-like lectins"/>
    <property type="match status" value="1"/>
</dbReference>
<dbReference type="RefSeq" id="WP_143147886.1">
    <property type="nucleotide sequence ID" value="NZ_FQYT01000014.1"/>
</dbReference>
<dbReference type="Pfam" id="PF00652">
    <property type="entry name" value="Ricin_B_lectin"/>
    <property type="match status" value="1"/>
</dbReference>
<dbReference type="EMBL" id="FQYT01000014">
    <property type="protein sequence ID" value="SHJ17322.1"/>
    <property type="molecule type" value="Genomic_DNA"/>
</dbReference>
<keyword evidence="2" id="KW-0430">Lectin</keyword>
<keyword evidence="3" id="KW-1185">Reference proteome</keyword>
<evidence type="ECO:0000313" key="2">
    <source>
        <dbReference type="EMBL" id="SHJ17322.1"/>
    </source>
</evidence>
<dbReference type="Gene3D" id="2.80.10.50">
    <property type="match status" value="3"/>
</dbReference>
<dbReference type="Proteomes" id="UP000184342">
    <property type="component" value="Unassembled WGS sequence"/>
</dbReference>